<comment type="similarity">
    <text evidence="1">Belongs to the transferase hexapeptide repeat family.</text>
</comment>
<keyword evidence="3" id="KW-0677">Repeat</keyword>
<dbReference type="Gene3D" id="2.160.10.10">
    <property type="entry name" value="Hexapeptide repeat proteins"/>
    <property type="match status" value="2"/>
</dbReference>
<reference evidence="6 7" key="1">
    <citation type="submission" date="2007-01" db="EMBL/GenBank/DDBJ databases">
        <authorList>
            <person name="Haygood M."/>
            <person name="Podell S."/>
            <person name="Anderson C."/>
            <person name="Hopkinson B."/>
            <person name="Roe K."/>
            <person name="Barbeau K."/>
            <person name="Gaasterland T."/>
            <person name="Ferriera S."/>
            <person name="Johnson J."/>
            <person name="Kravitz S."/>
            <person name="Beeson K."/>
            <person name="Sutton G."/>
            <person name="Rogers Y.-H."/>
            <person name="Friedman R."/>
            <person name="Frazier M."/>
            <person name="Venter J.C."/>
        </authorList>
    </citation>
    <scope>NUCLEOTIDE SEQUENCE [LARGE SCALE GENOMIC DNA]</scope>
    <source>
        <strain evidence="6 7">ATCC 23134</strain>
    </source>
</reference>
<dbReference type="InterPro" id="IPR001451">
    <property type="entry name" value="Hexapep"/>
</dbReference>
<evidence type="ECO:0000313" key="6">
    <source>
        <dbReference type="EMBL" id="EAY31419.1"/>
    </source>
</evidence>
<feature type="domain" description="PglD N-terminal" evidence="5">
    <location>
        <begin position="6"/>
        <end position="85"/>
    </location>
</feature>
<keyword evidence="7" id="KW-1185">Reference proteome</keyword>
<dbReference type="PROSITE" id="PS00101">
    <property type="entry name" value="HEXAPEP_TRANSFERASES"/>
    <property type="match status" value="1"/>
</dbReference>
<sequence>MDKLPVIIFGAGGLGAAALDAFQSNGVVVYGFLDEEEELHGTEINYVSVLGNPDDDGFLKLIGKKCAAFVASDDNDYRESIVEMLNDRRKVMPSNAVHAQSMIAATAEIGHGNFVHMGAVVNSQAVLGNHCLIQPNAVVNYKAQLGDFVQVGAGSNIGASVQIGERAFIGSGVTVVSGVKIGKNARIGAGSVVIKDVAEGETVFGNPAQVVK</sequence>
<dbReference type="CDD" id="cd03360">
    <property type="entry name" value="LbH_AT_putative"/>
    <property type="match status" value="1"/>
</dbReference>
<dbReference type="SUPFAM" id="SSF51161">
    <property type="entry name" value="Trimeric LpxA-like enzymes"/>
    <property type="match status" value="1"/>
</dbReference>
<dbReference type="AlphaFoldDB" id="A1ZEB1"/>
<evidence type="ECO:0000256" key="2">
    <source>
        <dbReference type="ARBA" id="ARBA00022679"/>
    </source>
</evidence>
<dbReference type="PANTHER" id="PTHR43300">
    <property type="entry name" value="ACETYLTRANSFERASE"/>
    <property type="match status" value="1"/>
</dbReference>
<dbReference type="NCBIfam" id="TIGR03570">
    <property type="entry name" value="NeuD_NnaD"/>
    <property type="match status" value="1"/>
</dbReference>
<keyword evidence="4" id="KW-0012">Acyltransferase</keyword>
<dbReference type="InterPro" id="IPR018357">
    <property type="entry name" value="Hexapep_transf_CS"/>
</dbReference>
<dbReference type="PANTHER" id="PTHR43300:SF7">
    <property type="entry name" value="UDP-N-ACETYLBACILLOSAMINE N-ACETYLTRANSFERASE"/>
    <property type="match status" value="1"/>
</dbReference>
<dbReference type="InterPro" id="IPR011004">
    <property type="entry name" value="Trimer_LpxA-like_sf"/>
</dbReference>
<dbReference type="InterPro" id="IPR020019">
    <property type="entry name" value="AcTrfase_PglD-like"/>
</dbReference>
<dbReference type="InterPro" id="IPR050179">
    <property type="entry name" value="Trans_hexapeptide_repeat"/>
</dbReference>
<dbReference type="GO" id="GO:0016746">
    <property type="term" value="F:acyltransferase activity"/>
    <property type="evidence" value="ECO:0007669"/>
    <property type="project" value="UniProtKB-KW"/>
</dbReference>
<comment type="caution">
    <text evidence="6">The sequence shown here is derived from an EMBL/GenBank/DDBJ whole genome shotgun (WGS) entry which is preliminary data.</text>
</comment>
<dbReference type="eggNOG" id="COG0110">
    <property type="taxonomic scope" value="Bacteria"/>
</dbReference>
<evidence type="ECO:0000256" key="3">
    <source>
        <dbReference type="ARBA" id="ARBA00022737"/>
    </source>
</evidence>
<dbReference type="RefSeq" id="WP_002693996.1">
    <property type="nucleotide sequence ID" value="NZ_AAWS01000003.1"/>
</dbReference>
<protein>
    <submittedName>
        <fullName evidence="6">Pilin glycosylation protein</fullName>
    </submittedName>
</protein>
<name>A1ZEB1_MICM2</name>
<dbReference type="Gene3D" id="3.40.50.20">
    <property type="match status" value="1"/>
</dbReference>
<accession>A1ZEB1</accession>
<organism evidence="6 7">
    <name type="scientific">Microscilla marina ATCC 23134</name>
    <dbReference type="NCBI Taxonomy" id="313606"/>
    <lineage>
        <taxon>Bacteria</taxon>
        <taxon>Pseudomonadati</taxon>
        <taxon>Bacteroidota</taxon>
        <taxon>Cytophagia</taxon>
        <taxon>Cytophagales</taxon>
        <taxon>Microscillaceae</taxon>
        <taxon>Microscilla</taxon>
    </lineage>
</organism>
<keyword evidence="2" id="KW-0808">Transferase</keyword>
<dbReference type="Proteomes" id="UP000004095">
    <property type="component" value="Unassembled WGS sequence"/>
</dbReference>
<dbReference type="EMBL" id="AAWS01000003">
    <property type="protein sequence ID" value="EAY31419.1"/>
    <property type="molecule type" value="Genomic_DNA"/>
</dbReference>
<gene>
    <name evidence="6" type="ORF">M23134_04252</name>
</gene>
<dbReference type="InterPro" id="IPR041561">
    <property type="entry name" value="PglD_N"/>
</dbReference>
<evidence type="ECO:0000256" key="1">
    <source>
        <dbReference type="ARBA" id="ARBA00007274"/>
    </source>
</evidence>
<dbReference type="OrthoDB" id="9794407at2"/>
<dbReference type="Pfam" id="PF17836">
    <property type="entry name" value="PglD_N"/>
    <property type="match status" value="1"/>
</dbReference>
<dbReference type="Pfam" id="PF00132">
    <property type="entry name" value="Hexapep"/>
    <property type="match status" value="2"/>
</dbReference>
<evidence type="ECO:0000259" key="5">
    <source>
        <dbReference type="Pfam" id="PF17836"/>
    </source>
</evidence>
<evidence type="ECO:0000256" key="4">
    <source>
        <dbReference type="ARBA" id="ARBA00023315"/>
    </source>
</evidence>
<proteinExistence type="inferred from homology"/>
<evidence type="ECO:0000313" key="7">
    <source>
        <dbReference type="Proteomes" id="UP000004095"/>
    </source>
</evidence>